<name>A0ABM7WA72_9BACT</name>
<organism evidence="3 4">
    <name type="scientific">Desulfofustis limnaeus</name>
    <dbReference type="NCBI Taxonomy" id="2740163"/>
    <lineage>
        <taxon>Bacteria</taxon>
        <taxon>Pseudomonadati</taxon>
        <taxon>Thermodesulfobacteriota</taxon>
        <taxon>Desulfobulbia</taxon>
        <taxon>Desulfobulbales</taxon>
        <taxon>Desulfocapsaceae</taxon>
        <taxon>Desulfofustis</taxon>
    </lineage>
</organism>
<dbReference type="InterPro" id="IPR014004">
    <property type="entry name" value="Transpt-assoc_nodulatn_dom_bac"/>
</dbReference>
<evidence type="ECO:0000256" key="1">
    <source>
        <dbReference type="SAM" id="SignalP"/>
    </source>
</evidence>
<dbReference type="Pfam" id="PF04972">
    <property type="entry name" value="BON"/>
    <property type="match status" value="3"/>
</dbReference>
<dbReference type="PROSITE" id="PS50914">
    <property type="entry name" value="BON"/>
    <property type="match status" value="3"/>
</dbReference>
<feature type="domain" description="BON" evidence="2">
    <location>
        <begin position="104"/>
        <end position="172"/>
    </location>
</feature>
<keyword evidence="1" id="KW-0732">Signal</keyword>
<dbReference type="Proteomes" id="UP000830055">
    <property type="component" value="Chromosome"/>
</dbReference>
<feature type="signal peptide" evidence="1">
    <location>
        <begin position="1"/>
        <end position="26"/>
    </location>
</feature>
<reference evidence="3 4" key="1">
    <citation type="submission" date="2022-01" db="EMBL/GenBank/DDBJ databases">
        <title>Desulfofustis limnae sp. nov., a novel mesophilic sulfate-reducing bacterium isolated from marsh soil.</title>
        <authorList>
            <person name="Watanabe M."/>
            <person name="Takahashi A."/>
            <person name="Kojima H."/>
            <person name="Fukui M."/>
        </authorList>
    </citation>
    <scope>NUCLEOTIDE SEQUENCE [LARGE SCALE GENOMIC DNA]</scope>
    <source>
        <strain evidence="3 4">PPLL</strain>
    </source>
</reference>
<evidence type="ECO:0000313" key="3">
    <source>
        <dbReference type="EMBL" id="BDD87865.1"/>
    </source>
</evidence>
<sequence length="261" mass="27468">MKITPYFLILLAAAASAVTLTSPLFASETDDRIELSAKESFVFKTYLKDDDISLQSKDGLVTLTGTVSAPSHRSLAGDTVAGLPGVTAVDNQLIESGQTPAEKSDAWLITKVKATLLLHSNVNGSATEVNTDKGIVTLRGQAASNAQKDLTAEYARDVVGVKEVVNEMTVTADTEQAGKTTMTEKMITLGEKIDDASITALVKTTLFYHRSTSGLNTSVTTKDGVVTLGGKARTGAEKDLAGKFASDVHGVKTVNNTISVE</sequence>
<dbReference type="EMBL" id="AP025516">
    <property type="protein sequence ID" value="BDD87865.1"/>
    <property type="molecule type" value="Genomic_DNA"/>
</dbReference>
<proteinExistence type="predicted"/>
<feature type="domain" description="BON" evidence="2">
    <location>
        <begin position="29"/>
        <end position="97"/>
    </location>
</feature>
<protein>
    <recommendedName>
        <fullName evidence="2">BON domain-containing protein</fullName>
    </recommendedName>
</protein>
<feature type="domain" description="BON" evidence="2">
    <location>
        <begin position="194"/>
        <end position="261"/>
    </location>
</feature>
<dbReference type="SMART" id="SM00749">
    <property type="entry name" value="BON"/>
    <property type="match status" value="2"/>
</dbReference>
<dbReference type="PANTHER" id="PTHR34606">
    <property type="entry name" value="BON DOMAIN-CONTAINING PROTEIN"/>
    <property type="match status" value="1"/>
</dbReference>
<dbReference type="PANTHER" id="PTHR34606:SF15">
    <property type="entry name" value="BON DOMAIN-CONTAINING PROTEIN"/>
    <property type="match status" value="1"/>
</dbReference>
<gene>
    <name evidence="3" type="ORF">DPPLL_22300</name>
</gene>
<dbReference type="InterPro" id="IPR007055">
    <property type="entry name" value="BON_dom"/>
</dbReference>
<evidence type="ECO:0000313" key="4">
    <source>
        <dbReference type="Proteomes" id="UP000830055"/>
    </source>
</evidence>
<accession>A0ABM7WA72</accession>
<dbReference type="InterPro" id="IPR051686">
    <property type="entry name" value="Lipoprotein_DolP"/>
</dbReference>
<dbReference type="RefSeq" id="WP_284151276.1">
    <property type="nucleotide sequence ID" value="NZ_AP025516.1"/>
</dbReference>
<dbReference type="Gene3D" id="3.30.1340.30">
    <property type="match status" value="3"/>
</dbReference>
<feature type="chain" id="PRO_5046332832" description="BON domain-containing protein" evidence="1">
    <location>
        <begin position="27"/>
        <end position="261"/>
    </location>
</feature>
<evidence type="ECO:0000259" key="2">
    <source>
        <dbReference type="PROSITE" id="PS50914"/>
    </source>
</evidence>
<keyword evidence="4" id="KW-1185">Reference proteome</keyword>